<reference evidence="2" key="1">
    <citation type="submission" date="2023-04" db="EMBL/GenBank/DDBJ databases">
        <title>Black Yeasts Isolated from many extreme environments.</title>
        <authorList>
            <person name="Coleine C."/>
            <person name="Stajich J.E."/>
            <person name="Selbmann L."/>
        </authorList>
    </citation>
    <scope>NUCLEOTIDE SEQUENCE</scope>
    <source>
        <strain evidence="2">CCFEE 5312</strain>
    </source>
</reference>
<evidence type="ECO:0000313" key="3">
    <source>
        <dbReference type="Proteomes" id="UP001271007"/>
    </source>
</evidence>
<evidence type="ECO:0000313" key="2">
    <source>
        <dbReference type="EMBL" id="KAK3055557.1"/>
    </source>
</evidence>
<dbReference type="AlphaFoldDB" id="A0AAJ0DRI2"/>
<accession>A0AAJ0DRI2</accession>
<dbReference type="Proteomes" id="UP001271007">
    <property type="component" value="Unassembled WGS sequence"/>
</dbReference>
<sequence>MLPVSVPQQDEVHGTSKSNASENAANEAGHAVVNEVAGQSAPSQSAEGTDQAQALRNLHYVTFDGDDENDYTKGPAHLVEATDGVEICTGLLMTLPLSRKIQAALAAQRYLITERKKAIRRRQALQELSAGIRSQISSHKSRLLELRQTEGAEQGTSDNLEKELSILEQMIEDNMQQRTELTINIDTKGDTARGIYEKAIPELEETFVAAELVEPFDHDVVLPYEEVSVEEEYQKFCQQQSASDDNAPIPAAPLDTNRDYLMASQRPKTDEELQVDRLNEILWHSYHRLQDAQAAFERREIDREDELQRNRGAFINGEPTTDASKDEFDVRWVKRMQDIAHELVEAEATWAWMSQ</sequence>
<name>A0AAJ0DRI2_9PEZI</name>
<keyword evidence="3" id="KW-1185">Reference proteome</keyword>
<dbReference type="EMBL" id="JAWDJX010000008">
    <property type="protein sequence ID" value="KAK3055557.1"/>
    <property type="molecule type" value="Genomic_DNA"/>
</dbReference>
<comment type="caution">
    <text evidence="2">The sequence shown here is derived from an EMBL/GenBank/DDBJ whole genome shotgun (WGS) entry which is preliminary data.</text>
</comment>
<proteinExistence type="predicted"/>
<feature type="compositionally biased region" description="Low complexity" evidence="1">
    <location>
        <begin position="18"/>
        <end position="28"/>
    </location>
</feature>
<feature type="region of interest" description="Disordered" evidence="1">
    <location>
        <begin position="1"/>
        <end position="51"/>
    </location>
</feature>
<feature type="compositionally biased region" description="Polar residues" evidence="1">
    <location>
        <begin position="40"/>
        <end position="51"/>
    </location>
</feature>
<protein>
    <submittedName>
        <fullName evidence="2">Uncharacterized protein</fullName>
    </submittedName>
</protein>
<gene>
    <name evidence="2" type="ORF">LTR09_003477</name>
</gene>
<organism evidence="2 3">
    <name type="scientific">Extremus antarcticus</name>
    <dbReference type="NCBI Taxonomy" id="702011"/>
    <lineage>
        <taxon>Eukaryota</taxon>
        <taxon>Fungi</taxon>
        <taxon>Dikarya</taxon>
        <taxon>Ascomycota</taxon>
        <taxon>Pezizomycotina</taxon>
        <taxon>Dothideomycetes</taxon>
        <taxon>Dothideomycetidae</taxon>
        <taxon>Mycosphaerellales</taxon>
        <taxon>Extremaceae</taxon>
        <taxon>Extremus</taxon>
    </lineage>
</organism>
<evidence type="ECO:0000256" key="1">
    <source>
        <dbReference type="SAM" id="MobiDB-lite"/>
    </source>
</evidence>